<evidence type="ECO:0000313" key="1">
    <source>
        <dbReference type="EMBL" id="TWI47346.1"/>
    </source>
</evidence>
<reference evidence="1 2" key="1">
    <citation type="journal article" date="2015" name="Stand. Genomic Sci.">
        <title>Genomic Encyclopedia of Bacterial and Archaeal Type Strains, Phase III: the genomes of soil and plant-associated and newly described type strains.</title>
        <authorList>
            <person name="Whitman W.B."/>
            <person name="Woyke T."/>
            <person name="Klenk H.P."/>
            <person name="Zhou Y."/>
            <person name="Lilburn T.G."/>
            <person name="Beck B.J."/>
            <person name="De Vos P."/>
            <person name="Vandamme P."/>
            <person name="Eisen J.A."/>
            <person name="Garrity G."/>
            <person name="Hugenholtz P."/>
            <person name="Kyrpides N.C."/>
        </authorList>
    </citation>
    <scope>NUCLEOTIDE SEQUENCE [LARGE SCALE GENOMIC DNA]</scope>
    <source>
        <strain evidence="1 2">CGMCC 1.10685</strain>
    </source>
</reference>
<dbReference type="Proteomes" id="UP000315112">
    <property type="component" value="Unassembled WGS sequence"/>
</dbReference>
<name>A0A562PTD4_9BURK</name>
<protein>
    <submittedName>
        <fullName evidence="1">Uncharacterized protein</fullName>
    </submittedName>
</protein>
<dbReference type="EMBL" id="VLKW01000004">
    <property type="protein sequence ID" value="TWI47346.1"/>
    <property type="molecule type" value="Genomic_DNA"/>
</dbReference>
<sequence length="270" mass="30950">MVYWPGVQCFSPYGCSTMDECSCPDNGCYGYAQPFDTFSIPDHYAESYNYTTTDPIAIMLRQQREDDERRIFDAAQLMFDTERAPDERLIFNAAPALFQAEPTPVRLHEASYRSEYITSPNCESMSGQAFCKAAAAYALLCADDEDAPHEALAAAAAGHKYYYLPGEPISWRRPLRSPGGEYDAQWWKMFHHADERSMVLAELLGYTGKRDTDGWIRPTWLELLKMGFWTAHRYAFYYAEFAEEFGRKVPRWIALLPSRQTYTPSAVMFG</sequence>
<dbReference type="AlphaFoldDB" id="A0A562PTD4"/>
<evidence type="ECO:0000313" key="2">
    <source>
        <dbReference type="Proteomes" id="UP000315112"/>
    </source>
</evidence>
<proteinExistence type="predicted"/>
<accession>A0A562PTD4</accession>
<gene>
    <name evidence="1" type="ORF">IP92_02405</name>
</gene>
<comment type="caution">
    <text evidence="1">The sequence shown here is derived from an EMBL/GenBank/DDBJ whole genome shotgun (WGS) entry which is preliminary data.</text>
</comment>
<organism evidence="1 2">
    <name type="scientific">Pseudoduganella flava</name>
    <dbReference type="NCBI Taxonomy" id="871742"/>
    <lineage>
        <taxon>Bacteria</taxon>
        <taxon>Pseudomonadati</taxon>
        <taxon>Pseudomonadota</taxon>
        <taxon>Betaproteobacteria</taxon>
        <taxon>Burkholderiales</taxon>
        <taxon>Oxalobacteraceae</taxon>
        <taxon>Telluria group</taxon>
        <taxon>Pseudoduganella</taxon>
    </lineage>
</organism>